<dbReference type="InterPro" id="IPR005794">
    <property type="entry name" value="Fmt"/>
</dbReference>
<gene>
    <name evidence="8" type="primary">fmt</name>
    <name evidence="11" type="ORF">EQM06_08025</name>
</gene>
<evidence type="ECO:0000313" key="12">
    <source>
        <dbReference type="Proteomes" id="UP000287601"/>
    </source>
</evidence>
<dbReference type="AlphaFoldDB" id="A0A410PW68"/>
<dbReference type="GO" id="GO:0004479">
    <property type="term" value="F:methionyl-tRNA formyltransferase activity"/>
    <property type="evidence" value="ECO:0007669"/>
    <property type="project" value="UniProtKB-UniRule"/>
</dbReference>
<sequence>MQRKSKLKTVYMGTPEFAVPGLEALYNSGHEIGYAVTQPDKARDRGKKIQFTPVKEKALEFGIQVLQPEKVKQNKEFFEILQNYEPDLIVVAAYGKILPPEIIHLPRLGCINIHASLLPRWRGAAPMQRAVMAGDEYTGVTLMYMEEGLDTGDMIAKKSVPILRKTAAELHDELSELGGVLLSEQLPNLESGHIIREKQEESLATYAAMIFKKDGKIDFSKNPEEIERLIRGLDSWPGAYSFYRGQMIKVWGAEALEKPCEAAYGTIVNVSDGGIEVSAGGKTLLITVIQVPGKKRVKVSDYLKGNNVNIGELFEQAD</sequence>
<dbReference type="InterPro" id="IPR036477">
    <property type="entry name" value="Formyl_transf_N_sf"/>
</dbReference>
<dbReference type="EMBL" id="CP035281">
    <property type="protein sequence ID" value="QAT43193.1"/>
    <property type="molecule type" value="Genomic_DNA"/>
</dbReference>
<dbReference type="InterPro" id="IPR005793">
    <property type="entry name" value="Formyl_trans_C"/>
</dbReference>
<dbReference type="InterPro" id="IPR044135">
    <property type="entry name" value="Met-tRNA-FMT_C"/>
</dbReference>
<reference evidence="11 12" key="1">
    <citation type="submission" date="2019-01" db="EMBL/GenBank/DDBJ databases">
        <title>Draft genomes of a novel of Aminipila strains.</title>
        <authorList>
            <person name="Ma S."/>
        </authorList>
    </citation>
    <scope>NUCLEOTIDE SEQUENCE [LARGE SCALE GENOMIC DNA]</scope>
    <source>
        <strain evidence="12">JN-39</strain>
    </source>
</reference>
<dbReference type="OrthoDB" id="9802815at2"/>
<comment type="catalytic activity">
    <reaction evidence="7 8">
        <text>L-methionyl-tRNA(fMet) + (6R)-10-formyltetrahydrofolate = N-formyl-L-methionyl-tRNA(fMet) + (6S)-5,6,7,8-tetrahydrofolate + H(+)</text>
        <dbReference type="Rhea" id="RHEA:24380"/>
        <dbReference type="Rhea" id="RHEA-COMP:9952"/>
        <dbReference type="Rhea" id="RHEA-COMP:9953"/>
        <dbReference type="ChEBI" id="CHEBI:15378"/>
        <dbReference type="ChEBI" id="CHEBI:57453"/>
        <dbReference type="ChEBI" id="CHEBI:78530"/>
        <dbReference type="ChEBI" id="CHEBI:78844"/>
        <dbReference type="ChEBI" id="CHEBI:195366"/>
        <dbReference type="EC" id="2.1.2.9"/>
    </reaction>
</comment>
<dbReference type="KEGG" id="amij:EQM06_08025"/>
<evidence type="ECO:0000259" key="10">
    <source>
        <dbReference type="Pfam" id="PF02911"/>
    </source>
</evidence>
<dbReference type="SUPFAM" id="SSF50486">
    <property type="entry name" value="FMT C-terminal domain-like"/>
    <property type="match status" value="1"/>
</dbReference>
<keyword evidence="5 8" id="KW-0808">Transferase</keyword>
<dbReference type="HAMAP" id="MF_00182">
    <property type="entry name" value="Formyl_trans"/>
    <property type="match status" value="1"/>
</dbReference>
<dbReference type="PANTHER" id="PTHR11138">
    <property type="entry name" value="METHIONYL-TRNA FORMYLTRANSFERASE"/>
    <property type="match status" value="1"/>
</dbReference>
<dbReference type="NCBIfam" id="TIGR00460">
    <property type="entry name" value="fmt"/>
    <property type="match status" value="1"/>
</dbReference>
<dbReference type="Pfam" id="PF00551">
    <property type="entry name" value="Formyl_trans_N"/>
    <property type="match status" value="1"/>
</dbReference>
<evidence type="ECO:0000256" key="5">
    <source>
        <dbReference type="ARBA" id="ARBA00022679"/>
    </source>
</evidence>
<dbReference type="InterPro" id="IPR011034">
    <property type="entry name" value="Formyl_transferase-like_C_sf"/>
</dbReference>
<dbReference type="GO" id="GO:0005829">
    <property type="term" value="C:cytosol"/>
    <property type="evidence" value="ECO:0007669"/>
    <property type="project" value="TreeGrafter"/>
</dbReference>
<dbReference type="InterPro" id="IPR037022">
    <property type="entry name" value="Formyl_trans_C_sf"/>
</dbReference>
<feature type="binding site" evidence="8">
    <location>
        <begin position="116"/>
        <end position="119"/>
    </location>
    <ligand>
        <name>(6S)-5,6,7,8-tetrahydrofolate</name>
        <dbReference type="ChEBI" id="CHEBI:57453"/>
    </ligand>
</feature>
<dbReference type="InterPro" id="IPR002376">
    <property type="entry name" value="Formyl_transf_N"/>
</dbReference>
<proteinExistence type="inferred from homology"/>
<evidence type="ECO:0000256" key="7">
    <source>
        <dbReference type="ARBA" id="ARBA00048558"/>
    </source>
</evidence>
<dbReference type="SUPFAM" id="SSF53328">
    <property type="entry name" value="Formyltransferase"/>
    <property type="match status" value="1"/>
</dbReference>
<feature type="domain" description="Formyl transferase C-terminal" evidence="10">
    <location>
        <begin position="210"/>
        <end position="306"/>
    </location>
</feature>
<evidence type="ECO:0000256" key="1">
    <source>
        <dbReference type="ARBA" id="ARBA00002606"/>
    </source>
</evidence>
<dbReference type="PANTHER" id="PTHR11138:SF5">
    <property type="entry name" value="METHIONYL-TRNA FORMYLTRANSFERASE, MITOCHONDRIAL"/>
    <property type="match status" value="1"/>
</dbReference>
<dbReference type="Gene3D" id="3.10.25.10">
    <property type="entry name" value="Formyl transferase, C-terminal domain"/>
    <property type="match status" value="1"/>
</dbReference>
<keyword evidence="6 8" id="KW-0648">Protein biosynthesis</keyword>
<feature type="domain" description="Formyl transferase N-terminal" evidence="9">
    <location>
        <begin position="12"/>
        <end position="183"/>
    </location>
</feature>
<dbReference type="InterPro" id="IPR001555">
    <property type="entry name" value="GART_AS"/>
</dbReference>
<dbReference type="InterPro" id="IPR041711">
    <property type="entry name" value="Met-tRNA-FMT_N"/>
</dbReference>
<comment type="similarity">
    <text evidence="2 8">Belongs to the Fmt family.</text>
</comment>
<evidence type="ECO:0000256" key="6">
    <source>
        <dbReference type="ARBA" id="ARBA00022917"/>
    </source>
</evidence>
<dbReference type="RefSeq" id="WP_128745839.1">
    <property type="nucleotide sequence ID" value="NZ_CP035281.1"/>
</dbReference>
<evidence type="ECO:0000256" key="3">
    <source>
        <dbReference type="ARBA" id="ARBA00012261"/>
    </source>
</evidence>
<dbReference type="Proteomes" id="UP000287601">
    <property type="component" value="Chromosome"/>
</dbReference>
<evidence type="ECO:0000256" key="2">
    <source>
        <dbReference type="ARBA" id="ARBA00010699"/>
    </source>
</evidence>
<evidence type="ECO:0000256" key="4">
    <source>
        <dbReference type="ARBA" id="ARBA00016014"/>
    </source>
</evidence>
<dbReference type="Gene3D" id="3.40.50.170">
    <property type="entry name" value="Formyl transferase, N-terminal domain"/>
    <property type="match status" value="1"/>
</dbReference>
<evidence type="ECO:0000259" key="9">
    <source>
        <dbReference type="Pfam" id="PF00551"/>
    </source>
</evidence>
<dbReference type="CDD" id="cd08704">
    <property type="entry name" value="Met_tRNA_FMT_C"/>
    <property type="match status" value="1"/>
</dbReference>
<comment type="function">
    <text evidence="1 8">Attaches a formyl group to the free amino group of methionyl-tRNA(fMet). The formyl group appears to play a dual role in the initiator identity of N-formylmethionyl-tRNA by promoting its recognition by IF2 and preventing the misappropriation of this tRNA by the elongation apparatus.</text>
</comment>
<evidence type="ECO:0000256" key="8">
    <source>
        <dbReference type="HAMAP-Rule" id="MF_00182"/>
    </source>
</evidence>
<keyword evidence="12" id="KW-1185">Reference proteome</keyword>
<evidence type="ECO:0000313" key="11">
    <source>
        <dbReference type="EMBL" id="QAT43193.1"/>
    </source>
</evidence>
<protein>
    <recommendedName>
        <fullName evidence="4 8">Methionyl-tRNA formyltransferase</fullName>
        <ecNumber evidence="3 8">2.1.2.9</ecNumber>
    </recommendedName>
</protein>
<dbReference type="PROSITE" id="PS00373">
    <property type="entry name" value="GART"/>
    <property type="match status" value="1"/>
</dbReference>
<dbReference type="EC" id="2.1.2.9" evidence="3 8"/>
<name>A0A410PW68_9FIRM</name>
<dbReference type="CDD" id="cd08646">
    <property type="entry name" value="FMT_core_Met-tRNA-FMT_N"/>
    <property type="match status" value="1"/>
</dbReference>
<organism evidence="11 12">
    <name type="scientific">Aminipila luticellarii</name>
    <dbReference type="NCBI Taxonomy" id="2507160"/>
    <lineage>
        <taxon>Bacteria</taxon>
        <taxon>Bacillati</taxon>
        <taxon>Bacillota</taxon>
        <taxon>Clostridia</taxon>
        <taxon>Peptostreptococcales</taxon>
        <taxon>Anaerovoracaceae</taxon>
        <taxon>Aminipila</taxon>
    </lineage>
</organism>
<accession>A0A410PW68</accession>
<dbReference type="Pfam" id="PF02911">
    <property type="entry name" value="Formyl_trans_C"/>
    <property type="match status" value="1"/>
</dbReference>